<protein>
    <submittedName>
        <fullName evidence="9">MFS transporter</fullName>
    </submittedName>
</protein>
<feature type="transmembrane region" description="Helical" evidence="7">
    <location>
        <begin position="177"/>
        <end position="200"/>
    </location>
</feature>
<feature type="region of interest" description="Disordered" evidence="6">
    <location>
        <begin position="1"/>
        <end position="36"/>
    </location>
</feature>
<dbReference type="AlphaFoldDB" id="A0A228J2P3"/>
<evidence type="ECO:0000256" key="6">
    <source>
        <dbReference type="SAM" id="MobiDB-lite"/>
    </source>
</evidence>
<comment type="subcellular location">
    <subcellularLocation>
        <location evidence="1">Membrane</location>
        <topology evidence="1">Multi-pass membrane protein</topology>
    </subcellularLocation>
</comment>
<evidence type="ECO:0000256" key="4">
    <source>
        <dbReference type="ARBA" id="ARBA00022989"/>
    </source>
</evidence>
<feature type="transmembrane region" description="Helical" evidence="7">
    <location>
        <begin position="49"/>
        <end position="68"/>
    </location>
</feature>
<dbReference type="EMBL" id="NKFA01000003">
    <property type="protein sequence ID" value="OXI49081.1"/>
    <property type="molecule type" value="Genomic_DNA"/>
</dbReference>
<evidence type="ECO:0000256" key="2">
    <source>
        <dbReference type="ARBA" id="ARBA00022448"/>
    </source>
</evidence>
<feature type="transmembrane region" description="Helical" evidence="7">
    <location>
        <begin position="311"/>
        <end position="333"/>
    </location>
</feature>
<evidence type="ECO:0000256" key="5">
    <source>
        <dbReference type="ARBA" id="ARBA00023136"/>
    </source>
</evidence>
<feature type="transmembrane region" description="Helical" evidence="7">
    <location>
        <begin position="402"/>
        <end position="427"/>
    </location>
</feature>
<proteinExistence type="predicted"/>
<evidence type="ECO:0000313" key="10">
    <source>
        <dbReference type="Proteomes" id="UP000214600"/>
    </source>
</evidence>
<dbReference type="InterPro" id="IPR020846">
    <property type="entry name" value="MFS_dom"/>
</dbReference>
<dbReference type="PROSITE" id="PS50850">
    <property type="entry name" value="MFS"/>
    <property type="match status" value="1"/>
</dbReference>
<reference evidence="9 10" key="2">
    <citation type="submission" date="2017-08" db="EMBL/GenBank/DDBJ databases">
        <title>WGS of novel Burkholderia cepaca complex species.</title>
        <authorList>
            <person name="Lipuma J."/>
            <person name="Spilker T."/>
        </authorList>
    </citation>
    <scope>NUCLEOTIDE SEQUENCE [LARGE SCALE GENOMIC DNA]</scope>
    <source>
        <strain evidence="9 10">AU17325</strain>
    </source>
</reference>
<dbReference type="CDD" id="cd17319">
    <property type="entry name" value="MFS_ExuT_GudP_like"/>
    <property type="match status" value="1"/>
</dbReference>
<feature type="transmembrane region" description="Helical" evidence="7">
    <location>
        <begin position="433"/>
        <end position="456"/>
    </location>
</feature>
<reference evidence="10" key="1">
    <citation type="submission" date="2017-06" db="EMBL/GenBank/DDBJ databases">
        <authorList>
            <person name="LiPuma J."/>
            <person name="Spilker T."/>
        </authorList>
    </citation>
    <scope>NUCLEOTIDE SEQUENCE [LARGE SCALE GENOMIC DNA]</scope>
    <source>
        <strain evidence="10">AU17325</strain>
    </source>
</reference>
<dbReference type="Pfam" id="PF07690">
    <property type="entry name" value="MFS_1"/>
    <property type="match status" value="1"/>
</dbReference>
<dbReference type="PANTHER" id="PTHR43791:SF36">
    <property type="entry name" value="TRANSPORTER, PUTATIVE (AFU_ORTHOLOGUE AFUA_6G08340)-RELATED"/>
    <property type="match status" value="1"/>
</dbReference>
<feature type="transmembrane region" description="Helical" evidence="7">
    <location>
        <begin position="370"/>
        <end position="390"/>
    </location>
</feature>
<comment type="caution">
    <text evidence="9">The sequence shown here is derived from an EMBL/GenBank/DDBJ whole genome shotgun (WGS) entry which is preliminary data.</text>
</comment>
<evidence type="ECO:0000313" key="9">
    <source>
        <dbReference type="EMBL" id="OXI49081.1"/>
    </source>
</evidence>
<feature type="domain" description="Major facilitator superfamily (MFS) profile" evidence="8">
    <location>
        <begin position="53"/>
        <end position="460"/>
    </location>
</feature>
<dbReference type="InterPro" id="IPR011701">
    <property type="entry name" value="MFS"/>
</dbReference>
<name>A0A228J2P3_9BURK</name>
<feature type="transmembrane region" description="Helical" evidence="7">
    <location>
        <begin position="120"/>
        <end position="138"/>
    </location>
</feature>
<dbReference type="Gene3D" id="1.20.1250.20">
    <property type="entry name" value="MFS general substrate transporter like domains"/>
    <property type="match status" value="2"/>
</dbReference>
<dbReference type="OrthoDB" id="9126461at2"/>
<evidence type="ECO:0000256" key="1">
    <source>
        <dbReference type="ARBA" id="ARBA00004141"/>
    </source>
</evidence>
<keyword evidence="2" id="KW-0813">Transport</keyword>
<feature type="transmembrane region" description="Helical" evidence="7">
    <location>
        <begin position="278"/>
        <end position="299"/>
    </location>
</feature>
<accession>A0A228J2P3</accession>
<evidence type="ECO:0000256" key="3">
    <source>
        <dbReference type="ARBA" id="ARBA00022692"/>
    </source>
</evidence>
<keyword evidence="4 7" id="KW-1133">Transmembrane helix</keyword>
<dbReference type="PANTHER" id="PTHR43791">
    <property type="entry name" value="PERMEASE-RELATED"/>
    <property type="match status" value="1"/>
</dbReference>
<keyword evidence="5 7" id="KW-0472">Membrane</keyword>
<dbReference type="InterPro" id="IPR036259">
    <property type="entry name" value="MFS_trans_sf"/>
</dbReference>
<feature type="transmembrane region" description="Helical" evidence="7">
    <location>
        <begin position="144"/>
        <end position="165"/>
    </location>
</feature>
<keyword evidence="3 7" id="KW-0812">Transmembrane</keyword>
<gene>
    <name evidence="9" type="ORF">CFB84_09405</name>
</gene>
<feature type="transmembrane region" description="Helical" evidence="7">
    <location>
        <begin position="88"/>
        <end position="111"/>
    </location>
</feature>
<dbReference type="GO" id="GO:0022857">
    <property type="term" value="F:transmembrane transporter activity"/>
    <property type="evidence" value="ECO:0007669"/>
    <property type="project" value="InterPro"/>
</dbReference>
<feature type="transmembrane region" description="Helical" evidence="7">
    <location>
        <begin position="345"/>
        <end position="364"/>
    </location>
</feature>
<sequence>MPVHRGRTYGCRTQDKETTMDSSLAEASPAVKQPARGGGAEEARVCRKVMIRLVPLLFVAYLFCQLDRLNISFAQIQMKSIPGFGDAVYGLGAGLFFIAYMIFEVPSGLLLQRIGIRKTLCRIMVGWGLVSALTALVRTPAQFYLARLLLGACEAGFFPSVVYYFSTWLPVAYRGRVLGIFMSAAVLAGVFGGPLAGFLMNGMHGAQGLAGWQWLLIVEGVPSIALGIVVLLRIDDKPADAGWLSKAELVILEEAIAAHRIEGARHHRGIGEVVRDPYVYRLAGIYFLTTMPAYGLGFWTPQIIQSFGVTSALHVGLYAAIPSAAAFVSMILLSRHSDRKLERRWHYALPAFVGAGALVVAASGGLPIPVALGALSVAYAGLLSIVPVFWPVPTSYLGAGAAASGLAFINTLGVCSGFVAPVMFGFMREATGSLAGGLLVLAACACAAGSAMLAGVRKTMT</sequence>
<organism evidence="9 10">
    <name type="scientific">Burkholderia aenigmatica</name>
    <dbReference type="NCBI Taxonomy" id="2015348"/>
    <lineage>
        <taxon>Bacteria</taxon>
        <taxon>Pseudomonadati</taxon>
        <taxon>Pseudomonadota</taxon>
        <taxon>Betaproteobacteria</taxon>
        <taxon>Burkholderiales</taxon>
        <taxon>Burkholderiaceae</taxon>
        <taxon>Burkholderia</taxon>
        <taxon>Burkholderia cepacia complex</taxon>
    </lineage>
</organism>
<evidence type="ECO:0000259" key="8">
    <source>
        <dbReference type="PROSITE" id="PS50850"/>
    </source>
</evidence>
<dbReference type="SUPFAM" id="SSF103473">
    <property type="entry name" value="MFS general substrate transporter"/>
    <property type="match status" value="1"/>
</dbReference>
<feature type="transmembrane region" description="Helical" evidence="7">
    <location>
        <begin position="212"/>
        <end position="232"/>
    </location>
</feature>
<dbReference type="GO" id="GO:0016020">
    <property type="term" value="C:membrane"/>
    <property type="evidence" value="ECO:0007669"/>
    <property type="project" value="UniProtKB-SubCell"/>
</dbReference>
<evidence type="ECO:0000256" key="7">
    <source>
        <dbReference type="SAM" id="Phobius"/>
    </source>
</evidence>
<dbReference type="Proteomes" id="UP000214600">
    <property type="component" value="Unassembled WGS sequence"/>
</dbReference>
<dbReference type="FunFam" id="1.20.1250.20:FF:000018">
    <property type="entry name" value="MFS transporter permease"/>
    <property type="match status" value="1"/>
</dbReference>